<dbReference type="SUPFAM" id="SSF52200">
    <property type="entry name" value="Toll/Interleukin receptor TIR domain"/>
    <property type="match status" value="1"/>
</dbReference>
<dbReference type="SMART" id="SM00255">
    <property type="entry name" value="TIR"/>
    <property type="match status" value="1"/>
</dbReference>
<dbReference type="EMBL" id="JBHUKU010000002">
    <property type="protein sequence ID" value="MFD2457832.1"/>
    <property type="molecule type" value="Genomic_DNA"/>
</dbReference>
<evidence type="ECO:0000313" key="2">
    <source>
        <dbReference type="EMBL" id="MFD2457832.1"/>
    </source>
</evidence>
<name>A0ABW5G9T8_9PSEU</name>
<dbReference type="RefSeq" id="WP_345389542.1">
    <property type="nucleotide sequence ID" value="NZ_BAABHG010000003.1"/>
</dbReference>
<dbReference type="InterPro" id="IPR035897">
    <property type="entry name" value="Toll_tir_struct_dom_sf"/>
</dbReference>
<dbReference type="PROSITE" id="PS50104">
    <property type="entry name" value="TIR"/>
    <property type="match status" value="1"/>
</dbReference>
<reference evidence="3" key="1">
    <citation type="journal article" date="2019" name="Int. J. Syst. Evol. Microbiol.">
        <title>The Global Catalogue of Microorganisms (GCM) 10K type strain sequencing project: providing services to taxonomists for standard genome sequencing and annotation.</title>
        <authorList>
            <consortium name="The Broad Institute Genomics Platform"/>
            <consortium name="The Broad Institute Genome Sequencing Center for Infectious Disease"/>
            <person name="Wu L."/>
            <person name="Ma J."/>
        </authorList>
    </citation>
    <scope>NUCLEOTIDE SEQUENCE [LARGE SCALE GENOMIC DNA]</scope>
    <source>
        <strain evidence="3">CGMCC 4.7643</strain>
    </source>
</reference>
<dbReference type="InterPro" id="IPR000157">
    <property type="entry name" value="TIR_dom"/>
</dbReference>
<dbReference type="Gene3D" id="3.40.50.10140">
    <property type="entry name" value="Toll/interleukin-1 receptor homology (TIR) domain"/>
    <property type="match status" value="1"/>
</dbReference>
<dbReference type="Proteomes" id="UP001597419">
    <property type="component" value="Unassembled WGS sequence"/>
</dbReference>
<organism evidence="2 3">
    <name type="scientific">Amycolatopsis samaneae</name>
    <dbReference type="NCBI Taxonomy" id="664691"/>
    <lineage>
        <taxon>Bacteria</taxon>
        <taxon>Bacillati</taxon>
        <taxon>Actinomycetota</taxon>
        <taxon>Actinomycetes</taxon>
        <taxon>Pseudonocardiales</taxon>
        <taxon>Pseudonocardiaceae</taxon>
        <taxon>Amycolatopsis</taxon>
    </lineage>
</organism>
<proteinExistence type="predicted"/>
<protein>
    <submittedName>
        <fullName evidence="2">TIR domain-containing protein</fullName>
    </submittedName>
</protein>
<sequence>MYEYDVFISYPREVALAAAWVRTHFYPRLLEHLDAYLDREVTVFFDENIPAGAKWPPTLQHALRRTRILVAVCAPKYFRSEWCMAEWQSMARREELVGRTSPEGTQSLIYPVIFCDSDSFPDYAHQRRMRDFNDLNHPEEHFQMSPRYLDFRSEVGRIAEELEKLIERAPAWQPDWPLDTPLPEKPPTAKLPRF</sequence>
<gene>
    <name evidence="2" type="ORF">ACFSYJ_04445</name>
</gene>
<evidence type="ECO:0000259" key="1">
    <source>
        <dbReference type="PROSITE" id="PS50104"/>
    </source>
</evidence>
<feature type="domain" description="TIR" evidence="1">
    <location>
        <begin position="2"/>
        <end position="166"/>
    </location>
</feature>
<accession>A0ABW5G9T8</accession>
<keyword evidence="3" id="KW-1185">Reference proteome</keyword>
<comment type="caution">
    <text evidence="2">The sequence shown here is derived from an EMBL/GenBank/DDBJ whole genome shotgun (WGS) entry which is preliminary data.</text>
</comment>
<dbReference type="Pfam" id="PF13676">
    <property type="entry name" value="TIR_2"/>
    <property type="match status" value="1"/>
</dbReference>
<evidence type="ECO:0000313" key="3">
    <source>
        <dbReference type="Proteomes" id="UP001597419"/>
    </source>
</evidence>